<evidence type="ECO:0000313" key="2">
    <source>
        <dbReference type="Proteomes" id="UP000294299"/>
    </source>
</evidence>
<protein>
    <submittedName>
        <fullName evidence="1">Uncharacterized protein</fullName>
    </submittedName>
</protein>
<dbReference type="EMBL" id="LR216287">
    <property type="protein sequence ID" value="VFJ13274.1"/>
    <property type="molecule type" value="Genomic_DNA"/>
</dbReference>
<dbReference type="Proteomes" id="UP000294299">
    <property type="component" value="Chromosome NFRAN"/>
</dbReference>
<evidence type="ECO:0000313" key="1">
    <source>
        <dbReference type="EMBL" id="VFJ13274.1"/>
    </source>
</evidence>
<dbReference type="GeneID" id="39420412"/>
<accession>A0A484IE81</accession>
<dbReference type="OrthoDB" id="11647at2157"/>
<dbReference type="KEGG" id="nfn:NFRAN_0952"/>
<reference evidence="1 2" key="1">
    <citation type="submission" date="2019-02" db="EMBL/GenBank/DDBJ databases">
        <authorList>
            <person name="Lehtovirta-Morley E L."/>
        </authorList>
    </citation>
    <scope>NUCLEOTIDE SEQUENCE [LARGE SCALE GENOMIC DNA]</scope>
    <source>
        <strain evidence="1">NFRAN1</strain>
    </source>
</reference>
<dbReference type="AlphaFoldDB" id="A0A484IE81"/>
<name>A0A484IE81_9ARCH</name>
<gene>
    <name evidence="1" type="ORF">NFRAN_0952</name>
</gene>
<dbReference type="RefSeq" id="WP_134483193.1">
    <property type="nucleotide sequence ID" value="NZ_LR216287.1"/>
</dbReference>
<sequence>MTRFNTSVNSVNLSPTKDKDVIRWIIEVKNLSKQYPGKPEYNDQYSITRKSYKGEILLESQSIIVNKKNLLQLRDKIDTLLNECM</sequence>
<organism evidence="1 2">
    <name type="scientific">Candidatus Nitrosocosmicus franklandianus</name>
    <dbReference type="NCBI Taxonomy" id="1798806"/>
    <lineage>
        <taxon>Archaea</taxon>
        <taxon>Nitrososphaerota</taxon>
        <taxon>Nitrososphaeria</taxon>
        <taxon>Nitrososphaerales</taxon>
        <taxon>Nitrososphaeraceae</taxon>
        <taxon>Candidatus Nitrosocosmicus</taxon>
    </lineage>
</organism>
<proteinExistence type="predicted"/>
<keyword evidence="2" id="KW-1185">Reference proteome</keyword>